<organism evidence="1 2">
    <name type="scientific">Roseivirga echinicomitans</name>
    <dbReference type="NCBI Taxonomy" id="296218"/>
    <lineage>
        <taxon>Bacteria</taxon>
        <taxon>Pseudomonadati</taxon>
        <taxon>Bacteroidota</taxon>
        <taxon>Cytophagia</taxon>
        <taxon>Cytophagales</taxon>
        <taxon>Roseivirgaceae</taxon>
        <taxon>Roseivirga</taxon>
    </lineage>
</organism>
<protein>
    <submittedName>
        <fullName evidence="1">Uncharacterized protein</fullName>
    </submittedName>
</protein>
<proteinExistence type="predicted"/>
<accession>A0A150XVG4</accession>
<dbReference type="Proteomes" id="UP000075615">
    <property type="component" value="Unassembled WGS sequence"/>
</dbReference>
<dbReference type="EMBL" id="LRDB01000002">
    <property type="protein sequence ID" value="KYG82693.1"/>
    <property type="molecule type" value="Genomic_DNA"/>
</dbReference>
<evidence type="ECO:0000313" key="2">
    <source>
        <dbReference type="Proteomes" id="UP000075615"/>
    </source>
</evidence>
<dbReference type="PROSITE" id="PS51257">
    <property type="entry name" value="PROKAR_LIPOPROTEIN"/>
    <property type="match status" value="1"/>
</dbReference>
<dbReference type="STRING" id="296218.AWN68_12945"/>
<sequence length="116" mass="13056">MKYTFTSLLLLGIFFTGCNSFDDQTNSVKTLNVENAVHRNLNKEASELLEDMESIVQSGLFKFEIYSIEGVLIEVLNNSSDLSSCFIKKFDPCRMSIKSVKVEGKFLIETAADLEL</sequence>
<name>A0A150XVG4_9BACT</name>
<reference evidence="1 2" key="1">
    <citation type="submission" date="2016-01" db="EMBL/GenBank/DDBJ databases">
        <title>Genome sequencing of Roseivirga echinicomitans KMM 6058.</title>
        <authorList>
            <person name="Selvaratnam C."/>
            <person name="Thevarajoo S."/>
            <person name="Goh K.M."/>
            <person name="Ee R."/>
            <person name="Chan K.-G."/>
            <person name="Chong C.S."/>
        </authorList>
    </citation>
    <scope>NUCLEOTIDE SEQUENCE [LARGE SCALE GENOMIC DNA]</scope>
    <source>
        <strain evidence="1 2">KMM 6058</strain>
    </source>
</reference>
<dbReference type="OrthoDB" id="982489at2"/>
<dbReference type="RefSeq" id="WP_068411692.1">
    <property type="nucleotide sequence ID" value="NZ_LRDB01000002.1"/>
</dbReference>
<evidence type="ECO:0000313" key="1">
    <source>
        <dbReference type="EMBL" id="KYG82693.1"/>
    </source>
</evidence>
<comment type="caution">
    <text evidence="1">The sequence shown here is derived from an EMBL/GenBank/DDBJ whole genome shotgun (WGS) entry which is preliminary data.</text>
</comment>
<keyword evidence="2" id="KW-1185">Reference proteome</keyword>
<gene>
    <name evidence="1" type="ORF">AWN68_12945</name>
</gene>
<dbReference type="AlphaFoldDB" id="A0A150XVG4"/>